<organism evidence="9 10">
    <name type="scientific">Raineyella fluvialis</name>
    <dbReference type="NCBI Taxonomy" id="2662261"/>
    <lineage>
        <taxon>Bacteria</taxon>
        <taxon>Bacillati</taxon>
        <taxon>Actinomycetota</taxon>
        <taxon>Actinomycetes</taxon>
        <taxon>Propionibacteriales</taxon>
        <taxon>Propionibacteriaceae</taxon>
        <taxon>Raineyella</taxon>
    </lineage>
</organism>
<dbReference type="SUPFAM" id="SSF54995">
    <property type="entry name" value="Ribosomal protein S6"/>
    <property type="match status" value="1"/>
</dbReference>
<sequence>MRKYEIMVLIDPDTDDRQVGPMLDKHLETITNEGGSVENVDLWGKRKLAYDINKKSEAFYAVINLTAEPASVQEMDRLMTINEQIMRTKVLRPDLHA</sequence>
<evidence type="ECO:0000256" key="7">
    <source>
        <dbReference type="ARBA" id="ARBA00035294"/>
    </source>
</evidence>
<keyword evidence="2 8" id="KW-0699">rRNA-binding</keyword>
<dbReference type="RefSeq" id="WP_153571740.1">
    <property type="nucleotide sequence ID" value="NZ_CP045725.1"/>
</dbReference>
<dbReference type="KEGG" id="rain:Rai3103_05525"/>
<dbReference type="HAMAP" id="MF_00360">
    <property type="entry name" value="Ribosomal_bS6"/>
    <property type="match status" value="1"/>
</dbReference>
<gene>
    <name evidence="8 9" type="primary">rpsF</name>
    <name evidence="9" type="ORF">Rai3103_05525</name>
</gene>
<dbReference type="GO" id="GO:0005840">
    <property type="term" value="C:ribosome"/>
    <property type="evidence" value="ECO:0007669"/>
    <property type="project" value="UniProtKB-KW"/>
</dbReference>
<name>A0A5Q2FDN1_9ACTN</name>
<dbReference type="NCBIfam" id="TIGR00166">
    <property type="entry name" value="S6"/>
    <property type="match status" value="1"/>
</dbReference>
<dbReference type="PANTHER" id="PTHR21011">
    <property type="entry name" value="MITOCHONDRIAL 28S RIBOSOMAL PROTEIN S6"/>
    <property type="match status" value="1"/>
</dbReference>
<keyword evidence="3 8" id="KW-0694">RNA-binding</keyword>
<dbReference type="CDD" id="cd00473">
    <property type="entry name" value="bS6"/>
    <property type="match status" value="1"/>
</dbReference>
<dbReference type="InterPro" id="IPR020814">
    <property type="entry name" value="Ribosomal_S6_plastid/chlpt"/>
</dbReference>
<evidence type="ECO:0000313" key="9">
    <source>
        <dbReference type="EMBL" id="QGF23213.1"/>
    </source>
</evidence>
<dbReference type="PANTHER" id="PTHR21011:SF1">
    <property type="entry name" value="SMALL RIBOSOMAL SUBUNIT PROTEIN BS6M"/>
    <property type="match status" value="1"/>
</dbReference>
<dbReference type="FunFam" id="3.30.70.60:FF:000002">
    <property type="entry name" value="30S ribosomal protein S6"/>
    <property type="match status" value="1"/>
</dbReference>
<evidence type="ECO:0000256" key="3">
    <source>
        <dbReference type="ARBA" id="ARBA00022884"/>
    </source>
</evidence>
<keyword evidence="4 8" id="KW-0689">Ribosomal protein</keyword>
<comment type="similarity">
    <text evidence="1 8">Belongs to the bacterial ribosomal protein bS6 family.</text>
</comment>
<dbReference type="Proteomes" id="UP000386847">
    <property type="component" value="Chromosome"/>
</dbReference>
<dbReference type="GO" id="GO:0070181">
    <property type="term" value="F:small ribosomal subunit rRNA binding"/>
    <property type="evidence" value="ECO:0007669"/>
    <property type="project" value="TreeGrafter"/>
</dbReference>
<dbReference type="Pfam" id="PF01250">
    <property type="entry name" value="Ribosomal_S6"/>
    <property type="match status" value="1"/>
</dbReference>
<evidence type="ECO:0000256" key="5">
    <source>
        <dbReference type="ARBA" id="ARBA00023274"/>
    </source>
</evidence>
<evidence type="ECO:0000256" key="2">
    <source>
        <dbReference type="ARBA" id="ARBA00022730"/>
    </source>
</evidence>
<proteinExistence type="inferred from homology"/>
<reference evidence="9 10" key="1">
    <citation type="submission" date="2019-10" db="EMBL/GenBank/DDBJ databases">
        <title>Genomic analysis of Raineyella sp. CBA3103.</title>
        <authorList>
            <person name="Roh S.W."/>
        </authorList>
    </citation>
    <scope>NUCLEOTIDE SEQUENCE [LARGE SCALE GENOMIC DNA]</scope>
    <source>
        <strain evidence="9 10">CBA3103</strain>
    </source>
</reference>
<keyword evidence="5 8" id="KW-0687">Ribonucleoprotein</keyword>
<dbReference type="InterPro" id="IPR035980">
    <property type="entry name" value="Ribosomal_bS6_sf"/>
</dbReference>
<dbReference type="EMBL" id="CP045725">
    <property type="protein sequence ID" value="QGF23213.1"/>
    <property type="molecule type" value="Genomic_DNA"/>
</dbReference>
<dbReference type="InterPro" id="IPR000529">
    <property type="entry name" value="Ribosomal_bS6"/>
</dbReference>
<protein>
    <recommendedName>
        <fullName evidence="7 8">Small ribosomal subunit protein bS6</fullName>
    </recommendedName>
</protein>
<dbReference type="GO" id="GO:1990904">
    <property type="term" value="C:ribonucleoprotein complex"/>
    <property type="evidence" value="ECO:0007669"/>
    <property type="project" value="UniProtKB-KW"/>
</dbReference>
<dbReference type="GO" id="GO:0003735">
    <property type="term" value="F:structural constituent of ribosome"/>
    <property type="evidence" value="ECO:0007669"/>
    <property type="project" value="InterPro"/>
</dbReference>
<dbReference type="Gene3D" id="3.30.70.60">
    <property type="match status" value="1"/>
</dbReference>
<evidence type="ECO:0000256" key="4">
    <source>
        <dbReference type="ARBA" id="ARBA00022980"/>
    </source>
</evidence>
<dbReference type="GO" id="GO:0005737">
    <property type="term" value="C:cytoplasm"/>
    <property type="evidence" value="ECO:0007669"/>
    <property type="project" value="UniProtKB-ARBA"/>
</dbReference>
<dbReference type="GO" id="GO:0006412">
    <property type="term" value="P:translation"/>
    <property type="evidence" value="ECO:0007669"/>
    <property type="project" value="UniProtKB-UniRule"/>
</dbReference>
<dbReference type="AlphaFoldDB" id="A0A5Q2FDN1"/>
<accession>A0A5Q2FDN1</accession>
<evidence type="ECO:0000313" key="10">
    <source>
        <dbReference type="Proteomes" id="UP000386847"/>
    </source>
</evidence>
<comment type="function">
    <text evidence="6 8">Binds together with bS18 to 16S ribosomal RNA.</text>
</comment>
<evidence type="ECO:0000256" key="1">
    <source>
        <dbReference type="ARBA" id="ARBA00009512"/>
    </source>
</evidence>
<keyword evidence="10" id="KW-1185">Reference proteome</keyword>
<evidence type="ECO:0000256" key="6">
    <source>
        <dbReference type="ARBA" id="ARBA00035104"/>
    </source>
</evidence>
<evidence type="ECO:0000256" key="8">
    <source>
        <dbReference type="HAMAP-Rule" id="MF_00360"/>
    </source>
</evidence>
<dbReference type="InterPro" id="IPR014717">
    <property type="entry name" value="Transl_elong_EF1B/ribsomal_bS6"/>
</dbReference>